<dbReference type="GO" id="GO:0030428">
    <property type="term" value="C:cell septum"/>
    <property type="evidence" value="ECO:0007669"/>
    <property type="project" value="TreeGrafter"/>
</dbReference>
<organism evidence="10 11">
    <name type="scientific">Megamonas hypermegale</name>
    <dbReference type="NCBI Taxonomy" id="158847"/>
    <lineage>
        <taxon>Bacteria</taxon>
        <taxon>Bacillati</taxon>
        <taxon>Bacillota</taxon>
        <taxon>Negativicutes</taxon>
        <taxon>Selenomonadales</taxon>
        <taxon>Selenomonadaceae</taxon>
        <taxon>Megamonas</taxon>
    </lineage>
</organism>
<dbReference type="GO" id="GO:0043093">
    <property type="term" value="P:FtsZ-dependent cytokinesis"/>
    <property type="evidence" value="ECO:0007669"/>
    <property type="project" value="TreeGrafter"/>
</dbReference>
<evidence type="ECO:0000313" key="11">
    <source>
        <dbReference type="Proteomes" id="UP000255234"/>
    </source>
</evidence>
<sequence>MNNKVTVEILGVKYPLRYSKDSDINDIQEAAKIVDENIRLMTKQNQYLPPDRVAVLTALQLAEQLIRLKKDYNEFWDILDENRSNKHK</sequence>
<dbReference type="GO" id="GO:0000917">
    <property type="term" value="P:division septum assembly"/>
    <property type="evidence" value="ECO:0007669"/>
    <property type="project" value="UniProtKB-KW"/>
</dbReference>
<comment type="subunit">
    <text evidence="8">Homodimer. Interacts with FtsZ.</text>
</comment>
<protein>
    <recommendedName>
        <fullName evidence="2">Cell division protein ZapA</fullName>
    </recommendedName>
    <alternativeName>
        <fullName evidence="9">Z ring-associated protein ZapA</fullName>
    </alternativeName>
</protein>
<dbReference type="Pfam" id="PF05164">
    <property type="entry name" value="ZapA"/>
    <property type="match status" value="1"/>
</dbReference>
<dbReference type="RefSeq" id="WP_115151876.1">
    <property type="nucleotide sequence ID" value="NZ_UGPP01000001.1"/>
</dbReference>
<keyword evidence="5" id="KW-0717">Septation</keyword>
<proteinExistence type="predicted"/>
<evidence type="ECO:0000256" key="2">
    <source>
        <dbReference type="ARBA" id="ARBA00015195"/>
    </source>
</evidence>
<dbReference type="Proteomes" id="UP000255234">
    <property type="component" value="Unassembled WGS sequence"/>
</dbReference>
<gene>
    <name evidence="10" type="ORF">NCTC10571_01742</name>
</gene>
<evidence type="ECO:0000256" key="4">
    <source>
        <dbReference type="ARBA" id="ARBA00022618"/>
    </source>
</evidence>
<keyword evidence="3" id="KW-0963">Cytoplasm</keyword>
<name>A0A378NT82_9FIRM</name>
<reference evidence="10 11" key="1">
    <citation type="submission" date="2018-06" db="EMBL/GenBank/DDBJ databases">
        <authorList>
            <consortium name="Pathogen Informatics"/>
            <person name="Doyle S."/>
        </authorList>
    </citation>
    <scope>NUCLEOTIDE SEQUENCE [LARGE SCALE GENOMIC DNA]</scope>
    <source>
        <strain evidence="10 11">NCTC10571</strain>
    </source>
</reference>
<evidence type="ECO:0000256" key="9">
    <source>
        <dbReference type="ARBA" id="ARBA00033158"/>
    </source>
</evidence>
<dbReference type="InterPro" id="IPR036192">
    <property type="entry name" value="Cell_div_ZapA-like_sf"/>
</dbReference>
<evidence type="ECO:0000313" key="10">
    <source>
        <dbReference type="EMBL" id="STY71584.1"/>
    </source>
</evidence>
<dbReference type="PANTHER" id="PTHR34981">
    <property type="entry name" value="CELL DIVISION PROTEIN ZAPA"/>
    <property type="match status" value="1"/>
</dbReference>
<dbReference type="GO" id="GO:0005829">
    <property type="term" value="C:cytosol"/>
    <property type="evidence" value="ECO:0007669"/>
    <property type="project" value="TreeGrafter"/>
</dbReference>
<evidence type="ECO:0000256" key="8">
    <source>
        <dbReference type="ARBA" id="ARBA00026068"/>
    </source>
</evidence>
<evidence type="ECO:0000256" key="6">
    <source>
        <dbReference type="ARBA" id="ARBA00023306"/>
    </source>
</evidence>
<accession>A0A378NT82</accession>
<dbReference type="EMBL" id="UGPP01000001">
    <property type="protein sequence ID" value="STY71584.1"/>
    <property type="molecule type" value="Genomic_DNA"/>
</dbReference>
<comment type="subcellular location">
    <subcellularLocation>
        <location evidence="1">Cytoplasm</location>
    </subcellularLocation>
</comment>
<evidence type="ECO:0000256" key="5">
    <source>
        <dbReference type="ARBA" id="ARBA00023210"/>
    </source>
</evidence>
<keyword evidence="6" id="KW-0131">Cell cycle</keyword>
<dbReference type="GO" id="GO:0032153">
    <property type="term" value="C:cell division site"/>
    <property type="evidence" value="ECO:0007669"/>
    <property type="project" value="TreeGrafter"/>
</dbReference>
<dbReference type="AlphaFoldDB" id="A0A378NT82"/>
<comment type="function">
    <text evidence="7">Activator of cell division through the inhibition of FtsZ GTPase activity, therefore promoting FtsZ assembly into bundles of protofilaments necessary for the formation of the division Z ring. It is recruited early at mid-cell but it is not essential for cell division.</text>
</comment>
<evidence type="ECO:0000256" key="3">
    <source>
        <dbReference type="ARBA" id="ARBA00022490"/>
    </source>
</evidence>
<keyword evidence="4 10" id="KW-0132">Cell division</keyword>
<dbReference type="SUPFAM" id="SSF102829">
    <property type="entry name" value="Cell division protein ZapA-like"/>
    <property type="match status" value="1"/>
</dbReference>
<dbReference type="PANTHER" id="PTHR34981:SF1">
    <property type="entry name" value="CELL DIVISION PROTEIN ZAPA"/>
    <property type="match status" value="1"/>
</dbReference>
<evidence type="ECO:0000256" key="7">
    <source>
        <dbReference type="ARBA" id="ARBA00024910"/>
    </source>
</evidence>
<dbReference type="GO" id="GO:0000921">
    <property type="term" value="P:septin ring assembly"/>
    <property type="evidence" value="ECO:0007669"/>
    <property type="project" value="TreeGrafter"/>
</dbReference>
<evidence type="ECO:0000256" key="1">
    <source>
        <dbReference type="ARBA" id="ARBA00004496"/>
    </source>
</evidence>
<dbReference type="InterPro" id="IPR007838">
    <property type="entry name" value="Cell_div_ZapA-like"/>
</dbReference>